<dbReference type="OrthoDB" id="8640229at2"/>
<name>A0A286BZX1_9GAMM</name>
<gene>
    <name evidence="1" type="ORF">SAMN06273570_4144</name>
</gene>
<dbReference type="InterPro" id="IPR038666">
    <property type="entry name" value="SSP1_head-tail_sf"/>
</dbReference>
<evidence type="ECO:0000313" key="1">
    <source>
        <dbReference type="EMBL" id="SOD39690.1"/>
    </source>
</evidence>
<dbReference type="Proteomes" id="UP000219271">
    <property type="component" value="Unassembled WGS sequence"/>
</dbReference>
<dbReference type="NCBIfam" id="TIGR01563">
    <property type="entry name" value="gp16_SPP1"/>
    <property type="match status" value="1"/>
</dbReference>
<evidence type="ECO:0000313" key="2">
    <source>
        <dbReference type="Proteomes" id="UP000219271"/>
    </source>
</evidence>
<organism evidence="1 2">
    <name type="scientific">Candidatus Pantoea floridensis</name>
    <dbReference type="NCBI Taxonomy" id="1938870"/>
    <lineage>
        <taxon>Bacteria</taxon>
        <taxon>Pseudomonadati</taxon>
        <taxon>Pseudomonadota</taxon>
        <taxon>Gammaproteobacteria</taxon>
        <taxon>Enterobacterales</taxon>
        <taxon>Erwiniaceae</taxon>
        <taxon>Pantoea</taxon>
    </lineage>
</organism>
<dbReference type="RefSeq" id="WP_097097467.1">
    <property type="nucleotide sequence ID" value="NZ_OCMY01000001.1"/>
</dbReference>
<protein>
    <submittedName>
        <fullName evidence="1">Phage head-tail adaptor, putative, SPP1 family</fullName>
    </submittedName>
</protein>
<proteinExistence type="predicted"/>
<keyword evidence="2" id="KW-1185">Reference proteome</keyword>
<sequence length="110" mass="12466">MRAGILKHKIDLQSHEDVQDPVTGEITEIWETQASVWAEVAPLSGREFIAANAIQSEIRVRITIRYRDDVNSDWRILFRGQIYNIAAILPDLWSGLDYLTLPCTEGVNNG</sequence>
<dbReference type="Gene3D" id="2.40.10.270">
    <property type="entry name" value="Bacteriophage SPP1 head-tail adaptor protein"/>
    <property type="match status" value="1"/>
</dbReference>
<dbReference type="AlphaFoldDB" id="A0A286BZX1"/>
<dbReference type="InterPro" id="IPR008767">
    <property type="entry name" value="Phage_SPP1_head-tail_adaptor"/>
</dbReference>
<dbReference type="EMBL" id="OCMY01000001">
    <property type="protein sequence ID" value="SOD39690.1"/>
    <property type="molecule type" value="Genomic_DNA"/>
</dbReference>
<accession>A0A286BZX1</accession>
<reference evidence="2" key="1">
    <citation type="submission" date="2017-09" db="EMBL/GenBank/DDBJ databases">
        <authorList>
            <person name="Varghese N."/>
            <person name="Submissions S."/>
        </authorList>
    </citation>
    <scope>NUCLEOTIDE SEQUENCE [LARGE SCALE GENOMIC DNA]</scope>
    <source>
        <strain evidence="2">JKS000234</strain>
    </source>
</reference>
<dbReference type="Pfam" id="PF05521">
    <property type="entry name" value="Phage_HCP"/>
    <property type="match status" value="1"/>
</dbReference>